<dbReference type="EMBL" id="CAJVPM010038662">
    <property type="protein sequence ID" value="CAG8698743.1"/>
    <property type="molecule type" value="Genomic_DNA"/>
</dbReference>
<feature type="non-terminal residue" evidence="1">
    <location>
        <position position="1"/>
    </location>
</feature>
<feature type="non-terminal residue" evidence="1">
    <location>
        <position position="88"/>
    </location>
</feature>
<accession>A0ACA9PAP8</accession>
<dbReference type="Proteomes" id="UP000789860">
    <property type="component" value="Unassembled WGS sequence"/>
</dbReference>
<sequence>VEFWTNAPDPEKDCNTLKNLYEDGFLNISQQTSSDKINLSLQTLSDKTLWDCFHNSYSTNPRRIDRKVRILSIIADSFKYQTLRNELE</sequence>
<reference evidence="1" key="1">
    <citation type="submission" date="2021-06" db="EMBL/GenBank/DDBJ databases">
        <authorList>
            <person name="Kallberg Y."/>
            <person name="Tangrot J."/>
            <person name="Rosling A."/>
        </authorList>
    </citation>
    <scope>NUCLEOTIDE SEQUENCE</scope>
    <source>
        <strain evidence="1">AU212A</strain>
    </source>
</reference>
<evidence type="ECO:0000313" key="1">
    <source>
        <dbReference type="EMBL" id="CAG8698743.1"/>
    </source>
</evidence>
<evidence type="ECO:0000313" key="2">
    <source>
        <dbReference type="Proteomes" id="UP000789860"/>
    </source>
</evidence>
<protein>
    <submittedName>
        <fullName evidence="1">8241_t:CDS:1</fullName>
    </submittedName>
</protein>
<organism evidence="1 2">
    <name type="scientific">Scutellospora calospora</name>
    <dbReference type="NCBI Taxonomy" id="85575"/>
    <lineage>
        <taxon>Eukaryota</taxon>
        <taxon>Fungi</taxon>
        <taxon>Fungi incertae sedis</taxon>
        <taxon>Mucoromycota</taxon>
        <taxon>Glomeromycotina</taxon>
        <taxon>Glomeromycetes</taxon>
        <taxon>Diversisporales</taxon>
        <taxon>Gigasporaceae</taxon>
        <taxon>Scutellospora</taxon>
    </lineage>
</organism>
<proteinExistence type="predicted"/>
<comment type="caution">
    <text evidence="1">The sequence shown here is derived from an EMBL/GenBank/DDBJ whole genome shotgun (WGS) entry which is preliminary data.</text>
</comment>
<keyword evidence="2" id="KW-1185">Reference proteome</keyword>
<gene>
    <name evidence="1" type="ORF">SCALOS_LOCUS10415</name>
</gene>
<name>A0ACA9PAP8_9GLOM</name>